<evidence type="ECO:0000313" key="1">
    <source>
        <dbReference type="EMBL" id="KAG0415078.1"/>
    </source>
</evidence>
<comment type="caution">
    <text evidence="1">The sequence shown here is derived from an EMBL/GenBank/DDBJ whole genome shotgun (WGS) entry which is preliminary data.</text>
</comment>
<protein>
    <submittedName>
        <fullName evidence="1">Uncharacterized protein</fullName>
    </submittedName>
</protein>
<keyword evidence="2" id="KW-1185">Reference proteome</keyword>
<accession>A0AC60P6K3</accession>
<name>A0AC60P6K3_IXOPE</name>
<reference evidence="1 2" key="1">
    <citation type="journal article" date="2020" name="Cell">
        <title>Large-Scale Comparative Analyses of Tick Genomes Elucidate Their Genetic Diversity and Vector Capacities.</title>
        <authorList>
            <consortium name="Tick Genome and Microbiome Consortium (TIGMIC)"/>
            <person name="Jia N."/>
            <person name="Wang J."/>
            <person name="Shi W."/>
            <person name="Du L."/>
            <person name="Sun Y."/>
            <person name="Zhan W."/>
            <person name="Jiang J.F."/>
            <person name="Wang Q."/>
            <person name="Zhang B."/>
            <person name="Ji P."/>
            <person name="Bell-Sakyi L."/>
            <person name="Cui X.M."/>
            <person name="Yuan T.T."/>
            <person name="Jiang B.G."/>
            <person name="Yang W.F."/>
            <person name="Lam T.T."/>
            <person name="Chang Q.C."/>
            <person name="Ding S.J."/>
            <person name="Wang X.J."/>
            <person name="Zhu J.G."/>
            <person name="Ruan X.D."/>
            <person name="Zhao L."/>
            <person name="Wei J.T."/>
            <person name="Ye R.Z."/>
            <person name="Que T.C."/>
            <person name="Du C.H."/>
            <person name="Zhou Y.H."/>
            <person name="Cheng J.X."/>
            <person name="Dai P.F."/>
            <person name="Guo W.B."/>
            <person name="Han X.H."/>
            <person name="Huang E.J."/>
            <person name="Li L.F."/>
            <person name="Wei W."/>
            <person name="Gao Y.C."/>
            <person name="Liu J.Z."/>
            <person name="Shao H.Z."/>
            <person name="Wang X."/>
            <person name="Wang C.C."/>
            <person name="Yang T.C."/>
            <person name="Huo Q.B."/>
            <person name="Li W."/>
            <person name="Chen H.Y."/>
            <person name="Chen S.E."/>
            <person name="Zhou L.G."/>
            <person name="Ni X.B."/>
            <person name="Tian J.H."/>
            <person name="Sheng Y."/>
            <person name="Liu T."/>
            <person name="Pan Y.S."/>
            <person name="Xia L.Y."/>
            <person name="Li J."/>
            <person name="Zhao F."/>
            <person name="Cao W.C."/>
        </authorList>
    </citation>
    <scope>NUCLEOTIDE SEQUENCE [LARGE SCALE GENOMIC DNA]</scope>
    <source>
        <strain evidence="1">Iper-2018</strain>
    </source>
</reference>
<gene>
    <name evidence="1" type="ORF">HPB47_007742</name>
</gene>
<evidence type="ECO:0000313" key="2">
    <source>
        <dbReference type="Proteomes" id="UP000805193"/>
    </source>
</evidence>
<sequence>MNHRQAHPETTLAHALGFTLTPGDNNANTGIGKETAKELARRKARVIIACRNLQKAEMAAREIFEETQQPVVIKPLDLASLTSVRAFAEDIMRTESRLDVLINNAGVMVEQWRQG</sequence>
<dbReference type="EMBL" id="JABSTQ010011112">
    <property type="protein sequence ID" value="KAG0415078.1"/>
    <property type="molecule type" value="Genomic_DNA"/>
</dbReference>
<organism evidence="1 2">
    <name type="scientific">Ixodes persulcatus</name>
    <name type="common">Taiga tick</name>
    <dbReference type="NCBI Taxonomy" id="34615"/>
    <lineage>
        <taxon>Eukaryota</taxon>
        <taxon>Metazoa</taxon>
        <taxon>Ecdysozoa</taxon>
        <taxon>Arthropoda</taxon>
        <taxon>Chelicerata</taxon>
        <taxon>Arachnida</taxon>
        <taxon>Acari</taxon>
        <taxon>Parasitiformes</taxon>
        <taxon>Ixodida</taxon>
        <taxon>Ixodoidea</taxon>
        <taxon>Ixodidae</taxon>
        <taxon>Ixodinae</taxon>
        <taxon>Ixodes</taxon>
    </lineage>
</organism>
<dbReference type="Proteomes" id="UP000805193">
    <property type="component" value="Unassembled WGS sequence"/>
</dbReference>
<proteinExistence type="predicted"/>